<reference evidence="5 6" key="2">
    <citation type="submission" date="2014-05" db="EMBL/GenBank/DDBJ databases">
        <title>Draft genome sequence of Halobacillus karajensis HK-03.</title>
        <authorList>
            <person name="Khelaifia S."/>
            <person name="Croce O."/>
            <person name="Lagier J.C."/>
            <person name="Raoult D."/>
        </authorList>
    </citation>
    <scope>NUCLEOTIDE SEQUENCE [LARGE SCALE GENOMIC DNA]</scope>
    <source>
        <strain evidence="5 6">HD-03</strain>
    </source>
</reference>
<dbReference type="GO" id="GO:0016829">
    <property type="term" value="F:lyase activity"/>
    <property type="evidence" value="ECO:0007669"/>
    <property type="project" value="UniProtKB-KW"/>
</dbReference>
<feature type="domain" description="Rv2993c-like N-terminal" evidence="4">
    <location>
        <begin position="1"/>
        <end position="51"/>
    </location>
</feature>
<dbReference type="InterPro" id="IPR036663">
    <property type="entry name" value="Fumarylacetoacetase_C_sf"/>
</dbReference>
<dbReference type="GO" id="GO:0016853">
    <property type="term" value="F:isomerase activity"/>
    <property type="evidence" value="ECO:0007669"/>
    <property type="project" value="UniProtKB-ARBA"/>
</dbReference>
<dbReference type="RefSeq" id="WP_035506465.1">
    <property type="nucleotide sequence ID" value="NZ_CCDH010000001.1"/>
</dbReference>
<evidence type="ECO:0000256" key="1">
    <source>
        <dbReference type="ARBA" id="ARBA00010211"/>
    </source>
</evidence>
<proteinExistence type="inferred from homology"/>
<reference evidence="6" key="1">
    <citation type="submission" date="2014-03" db="EMBL/GenBank/DDBJ databases">
        <authorList>
            <person name="Urmite Genomes U."/>
        </authorList>
    </citation>
    <scope>NUCLEOTIDE SEQUENCE [LARGE SCALE GENOMIC DNA]</scope>
    <source>
        <strain evidence="6">HD-03</strain>
    </source>
</reference>
<dbReference type="Gene3D" id="3.90.850.10">
    <property type="entry name" value="Fumarylacetoacetase-like, C-terminal domain"/>
    <property type="match status" value="1"/>
</dbReference>
<evidence type="ECO:0000259" key="4">
    <source>
        <dbReference type="Pfam" id="PF10370"/>
    </source>
</evidence>
<dbReference type="Proteomes" id="UP000028868">
    <property type="component" value="Unassembled WGS sequence"/>
</dbReference>
<dbReference type="GO" id="GO:0018773">
    <property type="term" value="F:acetylpyruvate hydrolase activity"/>
    <property type="evidence" value="ECO:0007669"/>
    <property type="project" value="TreeGrafter"/>
</dbReference>
<dbReference type="InterPro" id="IPR018833">
    <property type="entry name" value="Rv2993c-like_N"/>
</dbReference>
<accession>A0A059NY82</accession>
<dbReference type="FunFam" id="3.90.850.10:FF:000002">
    <property type="entry name" value="2-hydroxyhepta-2,4-diene-1,7-dioate isomerase"/>
    <property type="match status" value="1"/>
</dbReference>
<dbReference type="InterPro" id="IPR011234">
    <property type="entry name" value="Fumarylacetoacetase-like_C"/>
</dbReference>
<dbReference type="GO" id="GO:0019752">
    <property type="term" value="P:carboxylic acid metabolic process"/>
    <property type="evidence" value="ECO:0007669"/>
    <property type="project" value="UniProtKB-ARBA"/>
</dbReference>
<gene>
    <name evidence="5" type="ORF">BN983_01176</name>
</gene>
<organism evidence="5 6">
    <name type="scientific">Halobacillus karajensis</name>
    <dbReference type="NCBI Taxonomy" id="195088"/>
    <lineage>
        <taxon>Bacteria</taxon>
        <taxon>Bacillati</taxon>
        <taxon>Bacillota</taxon>
        <taxon>Bacilli</taxon>
        <taxon>Bacillales</taxon>
        <taxon>Bacillaceae</taxon>
        <taxon>Halobacillus</taxon>
    </lineage>
</organism>
<dbReference type="AlphaFoldDB" id="A0A059NY82"/>
<dbReference type="Pfam" id="PF10370">
    <property type="entry name" value="Rv2993c-like_N"/>
    <property type="match status" value="1"/>
</dbReference>
<keyword evidence="6" id="KW-1185">Reference proteome</keyword>
<feature type="domain" description="Fumarylacetoacetase-like C-terminal" evidence="3">
    <location>
        <begin position="57"/>
        <end position="250"/>
    </location>
</feature>
<keyword evidence="5" id="KW-0456">Lyase</keyword>
<evidence type="ECO:0000256" key="2">
    <source>
        <dbReference type="ARBA" id="ARBA00022723"/>
    </source>
</evidence>
<comment type="caution">
    <text evidence="5">The sequence shown here is derived from an EMBL/GenBank/DDBJ whole genome shotgun (WGS) entry which is preliminary data.</text>
</comment>
<keyword evidence="2" id="KW-0479">Metal-binding</keyword>
<evidence type="ECO:0000313" key="6">
    <source>
        <dbReference type="Proteomes" id="UP000028868"/>
    </source>
</evidence>
<sequence>MKYLRYRKDGENYFGVLEGDTITELNGDFLKGNAEKSSITYGLDEVTVLSPVEPSQVIGIGLNYALHAEETGKPLPEEPMMFMVSPSAVISEGEEIELPTLDHRIDYEAELAVVIGKEAKNVSEEDALSYVFGYTIGNDVSDRHLQKKDGQFTRAKSFATFKPLGPVIETELDPNHTGVKLTLNGEVKQQSNTNDLIHKIEKLLVKVTEVMTLQPGDVILTGTPSGVGALSPGDKVEIEIEGIGKLTNYVKE</sequence>
<evidence type="ECO:0000259" key="3">
    <source>
        <dbReference type="Pfam" id="PF01557"/>
    </source>
</evidence>
<protein>
    <submittedName>
        <fullName evidence="5">Ureidoglycolate lyase</fullName>
    </submittedName>
</protein>
<dbReference type="PANTHER" id="PTHR11820:SF7">
    <property type="entry name" value="ACYLPYRUVASE FAHD1, MITOCHONDRIAL"/>
    <property type="match status" value="1"/>
</dbReference>
<dbReference type="SUPFAM" id="SSF56529">
    <property type="entry name" value="FAH"/>
    <property type="match status" value="1"/>
</dbReference>
<comment type="similarity">
    <text evidence="1">Belongs to the FAH family.</text>
</comment>
<dbReference type="Pfam" id="PF01557">
    <property type="entry name" value="FAA_hydrolase"/>
    <property type="match status" value="1"/>
</dbReference>
<dbReference type="PANTHER" id="PTHR11820">
    <property type="entry name" value="ACYLPYRUVASE"/>
    <property type="match status" value="1"/>
</dbReference>
<dbReference type="GO" id="GO:0046872">
    <property type="term" value="F:metal ion binding"/>
    <property type="evidence" value="ECO:0007669"/>
    <property type="project" value="UniProtKB-KW"/>
</dbReference>
<name>A0A059NY82_9BACI</name>
<dbReference type="EMBL" id="CCDI010000001">
    <property type="protein sequence ID" value="CDQ22957.1"/>
    <property type="molecule type" value="Genomic_DNA"/>
</dbReference>
<evidence type="ECO:0000313" key="5">
    <source>
        <dbReference type="EMBL" id="CDQ22957.1"/>
    </source>
</evidence>